<keyword evidence="3" id="KW-1185">Reference proteome</keyword>
<evidence type="ECO:0000259" key="1">
    <source>
        <dbReference type="Pfam" id="PF00296"/>
    </source>
</evidence>
<name>A0ABT9NP03_9ACTN</name>
<organism evidence="2 3">
    <name type="scientific">Nocardioides massiliensis</name>
    <dbReference type="NCBI Taxonomy" id="1325935"/>
    <lineage>
        <taxon>Bacteria</taxon>
        <taxon>Bacillati</taxon>
        <taxon>Actinomycetota</taxon>
        <taxon>Actinomycetes</taxon>
        <taxon>Propionibacteriales</taxon>
        <taxon>Nocardioidaceae</taxon>
        <taxon>Nocardioides</taxon>
    </lineage>
</organism>
<protein>
    <submittedName>
        <fullName evidence="2">Alkanesulfonate monooxygenase SsuD/methylene tetrahydromethanopterin reductase-like flavin-dependent oxidoreductase (Luciferase family)</fullName>
    </submittedName>
</protein>
<dbReference type="Gene3D" id="3.20.20.30">
    <property type="entry name" value="Luciferase-like domain"/>
    <property type="match status" value="1"/>
</dbReference>
<dbReference type="InterPro" id="IPR050766">
    <property type="entry name" value="Bact_Lucif_Oxidored"/>
</dbReference>
<dbReference type="Pfam" id="PF00296">
    <property type="entry name" value="Bac_luciferase"/>
    <property type="match status" value="1"/>
</dbReference>
<reference evidence="2 3" key="1">
    <citation type="submission" date="2023-07" db="EMBL/GenBank/DDBJ databases">
        <title>Sequencing the genomes of 1000 actinobacteria strains.</title>
        <authorList>
            <person name="Klenk H.-P."/>
        </authorList>
    </citation>
    <scope>NUCLEOTIDE SEQUENCE [LARGE SCALE GENOMIC DNA]</scope>
    <source>
        <strain evidence="2 3">GD13</strain>
    </source>
</reference>
<dbReference type="Proteomes" id="UP001240447">
    <property type="component" value="Unassembled WGS sequence"/>
</dbReference>
<dbReference type="EMBL" id="JAUSQM010000001">
    <property type="protein sequence ID" value="MDP9822157.1"/>
    <property type="molecule type" value="Genomic_DNA"/>
</dbReference>
<evidence type="ECO:0000313" key="2">
    <source>
        <dbReference type="EMBL" id="MDP9822157.1"/>
    </source>
</evidence>
<dbReference type="SUPFAM" id="SSF51679">
    <property type="entry name" value="Bacterial luciferase-like"/>
    <property type="match status" value="1"/>
</dbReference>
<dbReference type="RefSeq" id="WP_068121248.1">
    <property type="nucleotide sequence ID" value="NZ_CCXJ01000349.1"/>
</dbReference>
<sequence>MTSTFFVLRYDFRAPGVSRSERQELYARALEQAPYVEQHGFGGVTLSEHHASDDGYLPSPIPVASAVAAVTSTIPISISALLANLYDPVRLAEDIVVLDHLSAGRVSYTFGLGYRPEEYAHFGREWSSRGRAIEQQLTVLLQLLTGEEVEVDGRRVRVSPPPYSDPHPVFLYGGGTPAAARRAARLGMHFSPQQADPALKQLYRDTCAELGRKHGFVMMPPEGPAAVFCSEDPDRFWAEHGRHLLADAQGYSRWSGAHQHHVRDDSGTVAELRAAGRYVVGTPDELIARGQAGTLPLVTAHAACGGLPAEPSWESLRLLAEKVKPAIG</sequence>
<comment type="caution">
    <text evidence="2">The sequence shown here is derived from an EMBL/GenBank/DDBJ whole genome shotgun (WGS) entry which is preliminary data.</text>
</comment>
<evidence type="ECO:0000313" key="3">
    <source>
        <dbReference type="Proteomes" id="UP001240447"/>
    </source>
</evidence>
<feature type="domain" description="Luciferase-like" evidence="1">
    <location>
        <begin position="23"/>
        <end position="289"/>
    </location>
</feature>
<dbReference type="PANTHER" id="PTHR30137">
    <property type="entry name" value="LUCIFERASE-LIKE MONOOXYGENASE"/>
    <property type="match status" value="1"/>
</dbReference>
<dbReference type="InterPro" id="IPR011251">
    <property type="entry name" value="Luciferase-like_dom"/>
</dbReference>
<dbReference type="InterPro" id="IPR036661">
    <property type="entry name" value="Luciferase-like_sf"/>
</dbReference>
<accession>A0ABT9NP03</accession>
<dbReference type="PANTHER" id="PTHR30137:SF6">
    <property type="entry name" value="LUCIFERASE-LIKE MONOOXYGENASE"/>
    <property type="match status" value="1"/>
</dbReference>
<proteinExistence type="predicted"/>
<gene>
    <name evidence="2" type="ORF">J2S59_001966</name>
</gene>